<evidence type="ECO:0000256" key="13">
    <source>
        <dbReference type="SAM" id="Phobius"/>
    </source>
</evidence>
<dbReference type="AlphaFoldDB" id="A0A445GVW6"/>
<comment type="subcellular location">
    <subcellularLocation>
        <location evidence="1">Membrane</location>
        <topology evidence="1">Multi-pass membrane protein</topology>
    </subcellularLocation>
</comment>
<evidence type="ECO:0000259" key="14">
    <source>
        <dbReference type="Pfam" id="PF00999"/>
    </source>
</evidence>
<evidence type="ECO:0000256" key="8">
    <source>
        <dbReference type="ARBA" id="ARBA00023065"/>
    </source>
</evidence>
<keyword evidence="2" id="KW-0813">Transport</keyword>
<dbReference type="Pfam" id="PF00999">
    <property type="entry name" value="Na_H_Exchanger"/>
    <property type="match status" value="1"/>
</dbReference>
<evidence type="ECO:0000313" key="16">
    <source>
        <dbReference type="Proteomes" id="UP000289340"/>
    </source>
</evidence>
<evidence type="ECO:0000256" key="12">
    <source>
        <dbReference type="ARBA" id="ARBA00047912"/>
    </source>
</evidence>
<keyword evidence="3" id="KW-0633">Potassium transport</keyword>
<comment type="caution">
    <text evidence="15">The sequence shown here is derived from an EMBL/GenBank/DDBJ whole genome shotgun (WGS) entry which is preliminary data.</text>
</comment>
<evidence type="ECO:0000256" key="3">
    <source>
        <dbReference type="ARBA" id="ARBA00022538"/>
    </source>
</evidence>
<keyword evidence="8" id="KW-0406">Ion transport</keyword>
<dbReference type="InterPro" id="IPR006153">
    <property type="entry name" value="Cation/H_exchanger_TM"/>
</dbReference>
<keyword evidence="10" id="KW-0739">Sodium transport</keyword>
<dbReference type="GO" id="GO:0015385">
    <property type="term" value="F:sodium:proton antiporter activity"/>
    <property type="evidence" value="ECO:0007669"/>
    <property type="project" value="InterPro"/>
</dbReference>
<dbReference type="GO" id="GO:0005886">
    <property type="term" value="C:plasma membrane"/>
    <property type="evidence" value="ECO:0007669"/>
    <property type="project" value="TreeGrafter"/>
</dbReference>
<dbReference type="Proteomes" id="UP000289340">
    <property type="component" value="Chromosome 15"/>
</dbReference>
<evidence type="ECO:0000256" key="4">
    <source>
        <dbReference type="ARBA" id="ARBA00022692"/>
    </source>
</evidence>
<evidence type="ECO:0000256" key="5">
    <source>
        <dbReference type="ARBA" id="ARBA00022958"/>
    </source>
</evidence>
<evidence type="ECO:0000313" key="15">
    <source>
        <dbReference type="EMBL" id="RZB65420.1"/>
    </source>
</evidence>
<feature type="transmembrane region" description="Helical" evidence="13">
    <location>
        <begin position="21"/>
        <end position="46"/>
    </location>
</feature>
<dbReference type="GO" id="GO:0015386">
    <property type="term" value="F:potassium:proton antiporter activity"/>
    <property type="evidence" value="ECO:0007669"/>
    <property type="project" value="TreeGrafter"/>
</dbReference>
<keyword evidence="16" id="KW-1185">Reference proteome</keyword>
<dbReference type="GO" id="GO:0098719">
    <property type="term" value="P:sodium ion import across plasma membrane"/>
    <property type="evidence" value="ECO:0007669"/>
    <property type="project" value="TreeGrafter"/>
</dbReference>
<evidence type="ECO:0000256" key="6">
    <source>
        <dbReference type="ARBA" id="ARBA00022989"/>
    </source>
</evidence>
<accession>A0A445GVW6</accession>
<feature type="transmembrane region" description="Helical" evidence="13">
    <location>
        <begin position="104"/>
        <end position="126"/>
    </location>
</feature>
<dbReference type="EMBL" id="QZWG01000015">
    <property type="protein sequence ID" value="RZB65420.1"/>
    <property type="molecule type" value="Genomic_DNA"/>
</dbReference>
<keyword evidence="6 13" id="KW-1133">Transmembrane helix</keyword>
<keyword evidence="5" id="KW-0630">Potassium</keyword>
<evidence type="ECO:0000256" key="10">
    <source>
        <dbReference type="ARBA" id="ARBA00023201"/>
    </source>
</evidence>
<dbReference type="GO" id="GO:0051453">
    <property type="term" value="P:regulation of intracellular pH"/>
    <property type="evidence" value="ECO:0007669"/>
    <property type="project" value="TreeGrafter"/>
</dbReference>
<dbReference type="PANTHER" id="PTHR10110">
    <property type="entry name" value="SODIUM/HYDROGEN EXCHANGER"/>
    <property type="match status" value="1"/>
</dbReference>
<comment type="catalytic activity">
    <reaction evidence="12">
        <text>K(+)(in) + H(+)(out) = K(+)(out) + H(+)(in)</text>
        <dbReference type="Rhea" id="RHEA:29467"/>
        <dbReference type="ChEBI" id="CHEBI:15378"/>
        <dbReference type="ChEBI" id="CHEBI:29103"/>
    </reaction>
</comment>
<dbReference type="InterPro" id="IPR018422">
    <property type="entry name" value="Cation/H_exchanger_CPA1"/>
</dbReference>
<feature type="transmembrane region" description="Helical" evidence="13">
    <location>
        <begin position="66"/>
        <end position="83"/>
    </location>
</feature>
<keyword evidence="4 13" id="KW-0812">Transmembrane</keyword>
<protein>
    <submittedName>
        <fullName evidence="15">Sodium/hydrogen exchanger 2 isoform C</fullName>
    </submittedName>
</protein>
<keyword evidence="7" id="KW-0915">Sodium</keyword>
<dbReference type="PANTHER" id="PTHR10110:SF159">
    <property type="entry name" value="SODIUM_HYDROGEN EXCHANGER 3"/>
    <property type="match status" value="1"/>
</dbReference>
<evidence type="ECO:0000256" key="1">
    <source>
        <dbReference type="ARBA" id="ARBA00004141"/>
    </source>
</evidence>
<evidence type="ECO:0000256" key="9">
    <source>
        <dbReference type="ARBA" id="ARBA00023136"/>
    </source>
</evidence>
<name>A0A445GVW6_GLYSO</name>
<gene>
    <name evidence="15" type="ORF">D0Y65_041467</name>
</gene>
<evidence type="ECO:0000256" key="7">
    <source>
        <dbReference type="ARBA" id="ARBA00023053"/>
    </source>
</evidence>
<comment type="catalytic activity">
    <reaction evidence="11">
        <text>Na(+)(in) + H(+)(out) = Na(+)(out) + H(+)(in)</text>
        <dbReference type="Rhea" id="RHEA:29419"/>
        <dbReference type="ChEBI" id="CHEBI:15378"/>
        <dbReference type="ChEBI" id="CHEBI:29101"/>
    </reaction>
</comment>
<keyword evidence="9 13" id="KW-0472">Membrane</keyword>
<organism evidence="15 16">
    <name type="scientific">Glycine soja</name>
    <name type="common">Wild soybean</name>
    <dbReference type="NCBI Taxonomy" id="3848"/>
    <lineage>
        <taxon>Eukaryota</taxon>
        <taxon>Viridiplantae</taxon>
        <taxon>Streptophyta</taxon>
        <taxon>Embryophyta</taxon>
        <taxon>Tracheophyta</taxon>
        <taxon>Spermatophyta</taxon>
        <taxon>Magnoliopsida</taxon>
        <taxon>eudicotyledons</taxon>
        <taxon>Gunneridae</taxon>
        <taxon>Pentapetalae</taxon>
        <taxon>rosids</taxon>
        <taxon>fabids</taxon>
        <taxon>Fabales</taxon>
        <taxon>Fabaceae</taxon>
        <taxon>Papilionoideae</taxon>
        <taxon>50 kb inversion clade</taxon>
        <taxon>NPAAA clade</taxon>
        <taxon>indigoferoid/millettioid clade</taxon>
        <taxon>Phaseoleae</taxon>
        <taxon>Glycine</taxon>
        <taxon>Glycine subgen. Soja</taxon>
    </lineage>
</organism>
<reference evidence="15 16" key="1">
    <citation type="submission" date="2018-09" db="EMBL/GenBank/DDBJ databases">
        <title>A high-quality reference genome of wild soybean provides a powerful tool to mine soybean genomes.</title>
        <authorList>
            <person name="Xie M."/>
            <person name="Chung C.Y.L."/>
            <person name="Li M.-W."/>
            <person name="Wong F.-L."/>
            <person name="Chan T.-F."/>
            <person name="Lam H.-M."/>
        </authorList>
    </citation>
    <scope>NUCLEOTIDE SEQUENCE [LARGE SCALE GENOMIC DNA]</scope>
    <source>
        <strain evidence="16">cv. W05</strain>
        <tissue evidence="15">Hypocotyl of etiolated seedlings</tissue>
    </source>
</reference>
<proteinExistence type="predicted"/>
<feature type="domain" description="Cation/H+ exchanger transmembrane" evidence="14">
    <location>
        <begin position="8"/>
        <end position="86"/>
    </location>
</feature>
<evidence type="ECO:0000256" key="11">
    <source>
        <dbReference type="ARBA" id="ARBA00047524"/>
    </source>
</evidence>
<sequence length="172" mass="19687">MLPVPIRHSTDHEVALIVHMAYLSYILYELFSLGAILTVFFCDIVMSHCTWHNVIESSRVTTKHVFATLSFIVEIFIFLYVGMDALDIEKWQIVSQRRVDKGKVWLSKCSFSFGRVGIGTGLMAVLKKKGWQLGSMLQQLLEMLMHNIEDLVHQLVIDTGIIHVLVKIVKKK</sequence>
<evidence type="ECO:0000256" key="2">
    <source>
        <dbReference type="ARBA" id="ARBA00022448"/>
    </source>
</evidence>